<evidence type="ECO:0000313" key="5">
    <source>
        <dbReference type="Proteomes" id="UP000812287"/>
    </source>
</evidence>
<dbReference type="AlphaFoldDB" id="A0A9P7VM95"/>
<dbReference type="OrthoDB" id="3008788at2759"/>
<feature type="region of interest" description="Disordered" evidence="2">
    <location>
        <begin position="50"/>
        <end position="82"/>
    </location>
</feature>
<evidence type="ECO:0000256" key="3">
    <source>
        <dbReference type="SAM" id="Phobius"/>
    </source>
</evidence>
<reference evidence="4" key="1">
    <citation type="submission" date="2020-11" db="EMBL/GenBank/DDBJ databases">
        <title>Adaptations for nitrogen fixation in a non-lichenized fungal sporocarp promotes dispersal by wood-feeding termites.</title>
        <authorList>
            <consortium name="DOE Joint Genome Institute"/>
            <person name="Koch R.A."/>
            <person name="Yoon G."/>
            <person name="Arayal U."/>
            <person name="Lail K."/>
            <person name="Amirebrahimi M."/>
            <person name="Labutti K."/>
            <person name="Lipzen A."/>
            <person name="Riley R."/>
            <person name="Barry K."/>
            <person name="Henrissat B."/>
            <person name="Grigoriev I.V."/>
            <person name="Herr J.R."/>
            <person name="Aime M.C."/>
        </authorList>
    </citation>
    <scope>NUCLEOTIDE SEQUENCE</scope>
    <source>
        <strain evidence="4">MCA 3950</strain>
    </source>
</reference>
<protein>
    <submittedName>
        <fullName evidence="4">Uncharacterized protein</fullName>
    </submittedName>
</protein>
<feature type="transmembrane region" description="Helical" evidence="3">
    <location>
        <begin position="12"/>
        <end position="33"/>
    </location>
</feature>
<dbReference type="RefSeq" id="XP_043035999.1">
    <property type="nucleotide sequence ID" value="XM_043180739.1"/>
</dbReference>
<keyword evidence="5" id="KW-1185">Reference proteome</keyword>
<dbReference type="GeneID" id="66103035"/>
<gene>
    <name evidence="4" type="ORF">BT62DRAFT_385320</name>
</gene>
<evidence type="ECO:0000256" key="1">
    <source>
        <dbReference type="SAM" id="Coils"/>
    </source>
</evidence>
<name>A0A9P7VM95_9AGAR</name>
<feature type="compositionally biased region" description="Basic and acidic residues" evidence="2">
    <location>
        <begin position="71"/>
        <end position="82"/>
    </location>
</feature>
<keyword evidence="3" id="KW-0812">Transmembrane</keyword>
<proteinExistence type="predicted"/>
<dbReference type="Proteomes" id="UP000812287">
    <property type="component" value="Unassembled WGS sequence"/>
</dbReference>
<sequence>MSCHSFYQLNAFQFLQLFLLFCLFVLLIIDIAVHVTTRWRSNSLSATQGESKNVANLPKAAPDARVSQQRQSEDPISDSKHDDATVVRTYRGPLPVDQDNLSRLDLRKKLSQSTFSHFSERLVFTNKLWAQNTTILQLRRDLLCTEGVSRANAFNAFLDRLVLSNTIWRQREQITCLKDERDKIKGLRVRSVVSLSKSLASHQRKELLTKRLVVDLIDEVRASKRETMILREEHDREVRKINELWVKDYRGIVDEVEKSRLAESARVIQQEISNDVEQELRDELSNCRKEVERLRGQIAEYERLIEGLWSDLHGQENPPI</sequence>
<dbReference type="EMBL" id="MU250551">
    <property type="protein sequence ID" value="KAG7442499.1"/>
    <property type="molecule type" value="Genomic_DNA"/>
</dbReference>
<keyword evidence="3" id="KW-1133">Transmembrane helix</keyword>
<keyword evidence="3" id="KW-0472">Membrane</keyword>
<feature type="coiled-coil region" evidence="1">
    <location>
        <begin position="277"/>
        <end position="304"/>
    </location>
</feature>
<organism evidence="4 5">
    <name type="scientific">Guyanagaster necrorhizus</name>
    <dbReference type="NCBI Taxonomy" id="856835"/>
    <lineage>
        <taxon>Eukaryota</taxon>
        <taxon>Fungi</taxon>
        <taxon>Dikarya</taxon>
        <taxon>Basidiomycota</taxon>
        <taxon>Agaricomycotina</taxon>
        <taxon>Agaricomycetes</taxon>
        <taxon>Agaricomycetidae</taxon>
        <taxon>Agaricales</taxon>
        <taxon>Marasmiineae</taxon>
        <taxon>Physalacriaceae</taxon>
        <taxon>Guyanagaster</taxon>
    </lineage>
</organism>
<evidence type="ECO:0000313" key="4">
    <source>
        <dbReference type="EMBL" id="KAG7442499.1"/>
    </source>
</evidence>
<keyword evidence="1" id="KW-0175">Coiled coil</keyword>
<evidence type="ECO:0000256" key="2">
    <source>
        <dbReference type="SAM" id="MobiDB-lite"/>
    </source>
</evidence>
<comment type="caution">
    <text evidence="4">The sequence shown here is derived from an EMBL/GenBank/DDBJ whole genome shotgun (WGS) entry which is preliminary data.</text>
</comment>
<accession>A0A9P7VM95</accession>